<proteinExistence type="predicted"/>
<sequence length="335" mass="39060">MTEKDSKFSSIEARDLNEAVSPLEKFAKKVFDKLIEEGVPPLPYYYRIYFFNMLDDEDINFRKHIYEMIAVEESNENEKDFELERKLKLSFKYSKELLQRTAMIYKNANTIKELLNKYADEISFIASPKALEKTLKQFEAKLEAINKKLDLELNEVKKLYSKNIEVLKEIESNSMFDQRYGVYNKKYFLKIVQKEIKLIDKFSHVSSVVTIKIKDEILRQLKNEKNIILANRSVSKIILKTSRRTDTVAHLGEGIFAMLLKNTDRIGASKTIERLSDMISTASVFFEGEEVEIQIVGGVVEIKDKKDAKEYVENAINVMREAEEEGMLYKVYEGE</sequence>
<evidence type="ECO:0000313" key="3">
    <source>
        <dbReference type="EMBL" id="QCI29101.1"/>
    </source>
</evidence>
<dbReference type="AlphaFoldDB" id="A0AAJ4RBC1"/>
<accession>A0AAJ4RBC1</accession>
<reference evidence="6" key="1">
    <citation type="submission" date="2018-03" db="EMBL/GenBank/DDBJ databases">
        <title>A comparative analysis of the Nautiliaceae.</title>
        <authorList>
            <person name="Grosche A."/>
            <person name="Smedile F."/>
            <person name="Vetriani C."/>
        </authorList>
    </citation>
    <scope>NUCLEOTIDE SEQUENCE [LARGE SCALE GENOMIC DNA]</scope>
    <source>
        <strain evidence="6">TB6</strain>
    </source>
</reference>
<keyword evidence="6" id="KW-1185">Reference proteome</keyword>
<dbReference type="EMBL" id="RJVK01000004">
    <property type="protein sequence ID" value="ROR39078.1"/>
    <property type="molecule type" value="Genomic_DNA"/>
</dbReference>
<feature type="coiled-coil region" evidence="1">
    <location>
        <begin position="135"/>
        <end position="162"/>
    </location>
</feature>
<feature type="domain" description="GGDEF" evidence="2">
    <location>
        <begin position="206"/>
        <end position="335"/>
    </location>
</feature>
<evidence type="ECO:0000313" key="5">
    <source>
        <dbReference type="Proteomes" id="UP000272781"/>
    </source>
</evidence>
<dbReference type="Proteomes" id="UP000272781">
    <property type="component" value="Unassembled WGS sequence"/>
</dbReference>
<dbReference type="InterPro" id="IPR000160">
    <property type="entry name" value="GGDEF_dom"/>
</dbReference>
<gene>
    <name evidence="3" type="ORF">C6V80_09050</name>
    <name evidence="4" type="ORF">EDC58_1576</name>
</gene>
<dbReference type="InterPro" id="IPR029787">
    <property type="entry name" value="Nucleotide_cyclase"/>
</dbReference>
<reference evidence="4 5" key="2">
    <citation type="submission" date="2018-11" db="EMBL/GenBank/DDBJ databases">
        <title>Genomic Encyclopedia of Type Strains, Phase IV (KMG-IV): sequencing the most valuable type-strain genomes for metagenomic binning, comparative biology and taxonomic classification.</title>
        <authorList>
            <person name="Goeker M."/>
        </authorList>
    </citation>
    <scope>NUCLEOTIDE SEQUENCE [LARGE SCALE GENOMIC DNA]</scope>
    <source>
        <strain evidence="4 5">DSM 27783</strain>
    </source>
</reference>
<organism evidence="4 5">
    <name type="scientific">Caminibacter pacificus</name>
    <dbReference type="NCBI Taxonomy" id="1424653"/>
    <lineage>
        <taxon>Bacteria</taxon>
        <taxon>Pseudomonadati</taxon>
        <taxon>Campylobacterota</taxon>
        <taxon>Epsilonproteobacteria</taxon>
        <taxon>Nautiliales</taxon>
        <taxon>Nautiliaceae</taxon>
        <taxon>Caminibacter</taxon>
    </lineage>
</organism>
<evidence type="ECO:0000259" key="2">
    <source>
        <dbReference type="PROSITE" id="PS50887"/>
    </source>
</evidence>
<evidence type="ECO:0000313" key="6">
    <source>
        <dbReference type="Proteomes" id="UP000298805"/>
    </source>
</evidence>
<dbReference type="EMBL" id="CP027432">
    <property type="protein sequence ID" value="QCI29101.1"/>
    <property type="molecule type" value="Genomic_DNA"/>
</dbReference>
<name>A0AAJ4RBC1_9BACT</name>
<evidence type="ECO:0000313" key="4">
    <source>
        <dbReference type="EMBL" id="ROR39078.1"/>
    </source>
</evidence>
<dbReference type="InterPro" id="IPR043128">
    <property type="entry name" value="Rev_trsase/Diguanyl_cyclase"/>
</dbReference>
<dbReference type="Proteomes" id="UP000298805">
    <property type="component" value="Chromosome"/>
</dbReference>
<evidence type="ECO:0000256" key="1">
    <source>
        <dbReference type="SAM" id="Coils"/>
    </source>
</evidence>
<dbReference type="RefSeq" id="WP_123352958.1">
    <property type="nucleotide sequence ID" value="NZ_CP027432.2"/>
</dbReference>
<reference evidence="3" key="3">
    <citation type="submission" date="2019-06" db="EMBL/GenBank/DDBJ databases">
        <title>A comparative analysis of the Nautiliaceae.</title>
        <authorList>
            <person name="Grosche A."/>
            <person name="Smedile F."/>
            <person name="Vetriani C."/>
        </authorList>
    </citation>
    <scope>NUCLEOTIDE SEQUENCE</scope>
    <source>
        <strain evidence="3">TB6</strain>
    </source>
</reference>
<protein>
    <submittedName>
        <fullName evidence="3 4">Diguanylate cyclase</fullName>
    </submittedName>
</protein>
<dbReference type="PROSITE" id="PS50887">
    <property type="entry name" value="GGDEF"/>
    <property type="match status" value="1"/>
</dbReference>
<dbReference type="SMART" id="SM00267">
    <property type="entry name" value="GGDEF"/>
    <property type="match status" value="1"/>
</dbReference>
<dbReference type="Gene3D" id="3.30.70.270">
    <property type="match status" value="1"/>
</dbReference>
<dbReference type="Pfam" id="PF00990">
    <property type="entry name" value="GGDEF"/>
    <property type="match status" value="1"/>
</dbReference>
<keyword evidence="1" id="KW-0175">Coiled coil</keyword>
<dbReference type="SUPFAM" id="SSF55073">
    <property type="entry name" value="Nucleotide cyclase"/>
    <property type="match status" value="1"/>
</dbReference>